<evidence type="ECO:0008006" key="3">
    <source>
        <dbReference type="Google" id="ProtNLM"/>
    </source>
</evidence>
<dbReference type="AlphaFoldDB" id="A0A4Q2RTR4"/>
<dbReference type="SUPFAM" id="SSF48239">
    <property type="entry name" value="Terpenoid cyclases/Protein prenyltransferases"/>
    <property type="match status" value="1"/>
</dbReference>
<dbReference type="EMBL" id="SDWS01000002">
    <property type="protein sequence ID" value="RYB92407.1"/>
    <property type="molecule type" value="Genomic_DNA"/>
</dbReference>
<dbReference type="Proteomes" id="UP000291838">
    <property type="component" value="Unassembled WGS sequence"/>
</dbReference>
<dbReference type="RefSeq" id="WP_129474012.1">
    <property type="nucleotide sequence ID" value="NZ_SDWS01000002.1"/>
</dbReference>
<dbReference type="Gene3D" id="1.50.10.20">
    <property type="match status" value="1"/>
</dbReference>
<reference evidence="1 2" key="1">
    <citation type="submission" date="2019-01" db="EMBL/GenBank/DDBJ databases">
        <title>Novel species of Nocardioides.</title>
        <authorList>
            <person name="Liu Q."/>
            <person name="Xin Y.-H."/>
        </authorList>
    </citation>
    <scope>NUCLEOTIDE SEQUENCE [LARGE SCALE GENOMIC DNA]</scope>
    <source>
        <strain evidence="1 2">HLT3-15</strain>
    </source>
</reference>
<proteinExistence type="predicted"/>
<comment type="caution">
    <text evidence="1">The sequence shown here is derived from an EMBL/GenBank/DDBJ whole genome shotgun (WGS) entry which is preliminary data.</text>
</comment>
<dbReference type="OrthoDB" id="9758578at2"/>
<organism evidence="1 2">
    <name type="scientific">Nocardioides glacieisoli</name>
    <dbReference type="NCBI Taxonomy" id="1168730"/>
    <lineage>
        <taxon>Bacteria</taxon>
        <taxon>Bacillati</taxon>
        <taxon>Actinomycetota</taxon>
        <taxon>Actinomycetes</taxon>
        <taxon>Propionibacteriales</taxon>
        <taxon>Nocardioidaceae</taxon>
        <taxon>Nocardioides</taxon>
    </lineage>
</organism>
<dbReference type="InterPro" id="IPR008930">
    <property type="entry name" value="Terpenoid_cyclase/PrenylTrfase"/>
</dbReference>
<evidence type="ECO:0000313" key="2">
    <source>
        <dbReference type="Proteomes" id="UP000291838"/>
    </source>
</evidence>
<evidence type="ECO:0000313" key="1">
    <source>
        <dbReference type="EMBL" id="RYB92407.1"/>
    </source>
</evidence>
<accession>A0A4Q2RTR4</accession>
<protein>
    <recommendedName>
        <fullName evidence="3">Prenyltransferase</fullName>
    </recommendedName>
</protein>
<sequence>MTSSTDVVAWLLAGDVAVAHQTTRDLLRRDDPSLRARIATEGHGAVLLAARNPDGHWGRGFYQPKWTSTHYTLLELRNLGLPGDHPAAVESVGLVLAHERGPDGGLDPSHRATVSDACINGMGLRYASWFGAPEVHLTGLVDVLLSRAVSDGGFNCHHRPPRNPVSHSSLHTTVSVLEGFTDYLAAGHRHRRREVGAAMGSAVEFVLRHELFRSEKTGEVIRQDFLVPHHPPRWHFDILRGLDCLAAVGVPPDPRMDAALEALLARRRPDGRWTARAWPGHTHVPADPADRSRWATLTALRVLERYAS</sequence>
<keyword evidence="2" id="KW-1185">Reference proteome</keyword>
<name>A0A4Q2RTR4_9ACTN</name>
<gene>
    <name evidence="1" type="ORF">EUA06_05480</name>
</gene>